<feature type="region of interest" description="Disordered" evidence="1">
    <location>
        <begin position="129"/>
        <end position="181"/>
    </location>
</feature>
<feature type="compositionally biased region" description="Basic and acidic residues" evidence="1">
    <location>
        <begin position="172"/>
        <end position="181"/>
    </location>
</feature>
<gene>
    <name evidence="2" type="ORF">BN946_scf184829.g46</name>
</gene>
<dbReference type="HOGENOM" id="CLU_490141_0_0_1"/>
<comment type="caution">
    <text evidence="2">The sequence shown here is derived from an EMBL/GenBank/DDBJ whole genome shotgun (WGS) entry which is preliminary data.</text>
</comment>
<proteinExistence type="predicted"/>
<organism evidence="2 3">
    <name type="scientific">Pycnoporus cinnabarinus</name>
    <name type="common">Cinnabar-red polypore</name>
    <name type="synonym">Trametes cinnabarina</name>
    <dbReference type="NCBI Taxonomy" id="5643"/>
    <lineage>
        <taxon>Eukaryota</taxon>
        <taxon>Fungi</taxon>
        <taxon>Dikarya</taxon>
        <taxon>Basidiomycota</taxon>
        <taxon>Agaricomycotina</taxon>
        <taxon>Agaricomycetes</taxon>
        <taxon>Polyporales</taxon>
        <taxon>Polyporaceae</taxon>
        <taxon>Trametes</taxon>
    </lineage>
</organism>
<dbReference type="PANTHER" id="PTHR47369:SF1">
    <property type="entry name" value="BTB_POZ DOMAIN-CONTAINING PROTEIN"/>
    <property type="match status" value="1"/>
</dbReference>
<feature type="region of interest" description="Disordered" evidence="1">
    <location>
        <begin position="247"/>
        <end position="269"/>
    </location>
</feature>
<accession>A0A060S8W1</accession>
<dbReference type="OrthoDB" id="6359943at2759"/>
<dbReference type="AlphaFoldDB" id="A0A060S8W1"/>
<dbReference type="Proteomes" id="UP000029665">
    <property type="component" value="Unassembled WGS sequence"/>
</dbReference>
<evidence type="ECO:0000256" key="1">
    <source>
        <dbReference type="SAM" id="MobiDB-lite"/>
    </source>
</evidence>
<name>A0A060S8W1_PYCCI</name>
<dbReference type="STRING" id="5643.A0A060S8W1"/>
<evidence type="ECO:0000313" key="3">
    <source>
        <dbReference type="Proteomes" id="UP000029665"/>
    </source>
</evidence>
<reference evidence="2" key="1">
    <citation type="submission" date="2014-01" db="EMBL/GenBank/DDBJ databases">
        <title>The genome of the white-rot fungus Pycnoporus cinnabarinus: a basidiomycete model with a versatile arsenal for lignocellulosic biomass breakdown.</title>
        <authorList>
            <person name="Levasseur A."/>
            <person name="Lomascolo A."/>
            <person name="Ruiz-Duenas F.J."/>
            <person name="Uzan E."/>
            <person name="Piumi F."/>
            <person name="Kues U."/>
            <person name="Ram A.F.J."/>
            <person name="Murat C."/>
            <person name="Haon M."/>
            <person name="Benoit I."/>
            <person name="Arfi Y."/>
            <person name="Chevret D."/>
            <person name="Drula E."/>
            <person name="Kwon M.J."/>
            <person name="Gouret P."/>
            <person name="Lesage-Meessen L."/>
            <person name="Lombard V."/>
            <person name="Mariette J."/>
            <person name="Noirot C."/>
            <person name="Park J."/>
            <person name="Patyshakuliyeva A."/>
            <person name="Wieneger R.A.B."/>
            <person name="Wosten H.A.B."/>
            <person name="Martin F."/>
            <person name="Coutinho P.M."/>
            <person name="de Vries R."/>
            <person name="Martinez A.T."/>
            <person name="Klopp C."/>
            <person name="Pontarotti P."/>
            <person name="Henrissat B."/>
            <person name="Record E."/>
        </authorList>
    </citation>
    <scope>NUCLEOTIDE SEQUENCE [LARGE SCALE GENOMIC DNA]</scope>
    <source>
        <strain evidence="2">BRFM137</strain>
    </source>
</reference>
<protein>
    <submittedName>
        <fullName evidence="2">Uncharacterized protein</fullName>
    </submittedName>
</protein>
<sequence>MIPTSTCPLTPMFSSGGPDYTSSQIGSAFPASLDVSSTPQLPPGHHPASPRFLLSLLATATFLSIPSVASQALSAILRTVGPYTVVRYLNFAIGRGVGRCGEDEYDYENEAAVGLEQVAEVIRDEEASFCSSADPTPRDITPISRTQTVKDEPKHSRICSGPPDASDSDTDSEYHDGDKRRSDAESLEPCYYYGAVSDKVGEAAACWLARWGVDMLQLEEQAVAHTSHATGSPWSPAAHHVHWAAERPGSAPPEMRASRVGTPAGSSDRTRQVELAPPFIWRRGGLTARWVRGIISSDTFFVKGEKERYEFARSVVEMRRAAREHGVSGEPAEAEEGEFEKLFKDGIYYANMHLDDLMTISKDISPSTGKPYVPLPVLQAAHWNQSSLYHRITVRPTGSCSPTLSPSGGAVKELGLGISPTDIPQHILHPEEQEKRFYPIPGDSSLRLGDSTGLEGASMEQLFETGGAKKSANSSEANFFGLEQSCRPASAFSASASALAPTSDVSSQAALQWTAHPPFRFAVEFWDVDALKEKSRLHSHTVWYAGSLYNVTCSKV</sequence>
<dbReference type="PANTHER" id="PTHR47369">
    <property type="entry name" value="BTB/POZ DOMAIN-CONTAINING PROTEIN"/>
    <property type="match status" value="1"/>
</dbReference>
<dbReference type="EMBL" id="CCBP010000095">
    <property type="protein sequence ID" value="CDO70937.1"/>
    <property type="molecule type" value="Genomic_DNA"/>
</dbReference>
<evidence type="ECO:0000313" key="2">
    <source>
        <dbReference type="EMBL" id="CDO70937.1"/>
    </source>
</evidence>
<keyword evidence="3" id="KW-1185">Reference proteome</keyword>